<feature type="transmembrane region" description="Helical" evidence="6">
    <location>
        <begin position="61"/>
        <end position="91"/>
    </location>
</feature>
<reference evidence="7 8" key="1">
    <citation type="submission" date="2020-08" db="EMBL/GenBank/DDBJ databases">
        <title>Aphidius gifuensis genome sequencing and assembly.</title>
        <authorList>
            <person name="Du Z."/>
        </authorList>
    </citation>
    <scope>NUCLEOTIDE SEQUENCE [LARGE SCALE GENOMIC DNA]</scope>
    <source>
        <strain evidence="7">YNYX2018</strain>
        <tissue evidence="7">Adults</tissue>
    </source>
</reference>
<dbReference type="AlphaFoldDB" id="A0A835CVX8"/>
<evidence type="ECO:0000313" key="7">
    <source>
        <dbReference type="EMBL" id="KAF7994880.1"/>
    </source>
</evidence>
<evidence type="ECO:0000256" key="6">
    <source>
        <dbReference type="SAM" id="Phobius"/>
    </source>
</evidence>
<dbReference type="InterPro" id="IPR001898">
    <property type="entry name" value="SLC13A/DASS"/>
</dbReference>
<keyword evidence="8" id="KW-1185">Reference proteome</keyword>
<dbReference type="GO" id="GO:0005886">
    <property type="term" value="C:plasma membrane"/>
    <property type="evidence" value="ECO:0007669"/>
    <property type="project" value="TreeGrafter"/>
</dbReference>
<dbReference type="PANTHER" id="PTHR10283">
    <property type="entry name" value="SOLUTE CARRIER FAMILY 13 MEMBER"/>
    <property type="match status" value="1"/>
</dbReference>
<name>A0A835CVX8_APHGI</name>
<feature type="transmembrane region" description="Helical" evidence="6">
    <location>
        <begin position="452"/>
        <end position="482"/>
    </location>
</feature>
<sequence>MTRTDDISIKLETKMPGRKDSFIVLLGRFILLYWKTIILILWPIVLLPLVIINNEEMYKCLYVVTLMAMFWVTEVLPLPITGLIPIVLYPLMGILSTAKTADCYMNDTTMMFIGSLVIAVVIESSGLHMRVALLIIKLIGCSHRNLSLGLFSVTMFISMWISNTAATAMMIPIVDTVLLELETQGLGDRFIFDESSTEGEEEQGVERQKKPTHTTMVYYLSASYASSIGGIGTLVGTGTNLTFKGIYEERFPNSPGINFASWMLYTVPAMIVMGILTWLWLQIMYMGLFRPNSNDAKAIDIGKHGEKVAASVIDKKYKELGPVKWSEWIVGTLFITVVLLWFFRKPGFVKGWPSYITDLPVKDSTAAIGLTILLFIIPSRPDFLNAFNSDPDKRPTKSSPALITWKMIHEKMHWSLLFVLGGGFAIATGSSSSGLSKMLGNSLSGLKDYNAFTILVLVCLFAECVTELTANVAVANIILPVLAEMSRAVHLHPLYLMLPAAMCCSFSFHLPVGTPPNAIASAAGHIRTNDFIIAGIGPTIITLIVTVFSWNTWGVYVFDLYEYPSWAEPLNTTLTSSL</sequence>
<feature type="transmembrane region" description="Helical" evidence="6">
    <location>
        <begin position="111"/>
        <end position="136"/>
    </location>
</feature>
<comment type="caution">
    <text evidence="7">The sequence shown here is derived from an EMBL/GenBank/DDBJ whole genome shotgun (WGS) entry which is preliminary data.</text>
</comment>
<dbReference type="CDD" id="cd01115">
    <property type="entry name" value="SLC13_permease"/>
    <property type="match status" value="1"/>
</dbReference>
<evidence type="ECO:0000313" key="8">
    <source>
        <dbReference type="Proteomes" id="UP000639338"/>
    </source>
</evidence>
<feature type="transmembrane region" description="Helical" evidence="6">
    <location>
        <begin position="22"/>
        <end position="49"/>
    </location>
</feature>
<dbReference type="GO" id="GO:0015141">
    <property type="term" value="F:succinate transmembrane transporter activity"/>
    <property type="evidence" value="ECO:0007669"/>
    <property type="project" value="TreeGrafter"/>
</dbReference>
<protein>
    <recommendedName>
        <fullName evidence="9">Protein I'm not dead yet</fullName>
    </recommendedName>
</protein>
<keyword evidence="4 6" id="KW-1133">Transmembrane helix</keyword>
<feature type="transmembrane region" description="Helical" evidence="6">
    <location>
        <begin position="262"/>
        <end position="281"/>
    </location>
</feature>
<dbReference type="PANTHER" id="PTHR10283:SF82">
    <property type="entry name" value="SOLUTE CARRIER FAMILY 13 MEMBER 2"/>
    <property type="match status" value="1"/>
</dbReference>
<accession>A0A835CVX8</accession>
<dbReference type="EMBL" id="JACMRX010000002">
    <property type="protein sequence ID" value="KAF7994880.1"/>
    <property type="molecule type" value="Genomic_DNA"/>
</dbReference>
<evidence type="ECO:0008006" key="9">
    <source>
        <dbReference type="Google" id="ProtNLM"/>
    </source>
</evidence>
<feature type="transmembrane region" description="Helical" evidence="6">
    <location>
        <begin position="148"/>
        <end position="171"/>
    </location>
</feature>
<feature type="transmembrane region" description="Helical" evidence="6">
    <location>
        <begin position="325"/>
        <end position="343"/>
    </location>
</feature>
<keyword evidence="3 6" id="KW-0812">Transmembrane</keyword>
<evidence type="ECO:0000256" key="3">
    <source>
        <dbReference type="ARBA" id="ARBA00022692"/>
    </source>
</evidence>
<dbReference type="Proteomes" id="UP000639338">
    <property type="component" value="Unassembled WGS sequence"/>
</dbReference>
<evidence type="ECO:0000256" key="4">
    <source>
        <dbReference type="ARBA" id="ARBA00022989"/>
    </source>
</evidence>
<feature type="transmembrane region" description="Helical" evidence="6">
    <location>
        <begin position="414"/>
        <end position="432"/>
    </location>
</feature>
<dbReference type="GO" id="GO:0015137">
    <property type="term" value="F:citrate transmembrane transporter activity"/>
    <property type="evidence" value="ECO:0007669"/>
    <property type="project" value="TreeGrafter"/>
</dbReference>
<evidence type="ECO:0000256" key="2">
    <source>
        <dbReference type="ARBA" id="ARBA00006772"/>
    </source>
</evidence>
<proteinExistence type="inferred from homology"/>
<organism evidence="7 8">
    <name type="scientific">Aphidius gifuensis</name>
    <name type="common">Parasitoid wasp</name>
    <dbReference type="NCBI Taxonomy" id="684658"/>
    <lineage>
        <taxon>Eukaryota</taxon>
        <taxon>Metazoa</taxon>
        <taxon>Ecdysozoa</taxon>
        <taxon>Arthropoda</taxon>
        <taxon>Hexapoda</taxon>
        <taxon>Insecta</taxon>
        <taxon>Pterygota</taxon>
        <taxon>Neoptera</taxon>
        <taxon>Endopterygota</taxon>
        <taxon>Hymenoptera</taxon>
        <taxon>Apocrita</taxon>
        <taxon>Ichneumonoidea</taxon>
        <taxon>Braconidae</taxon>
        <taxon>Aphidiinae</taxon>
        <taxon>Aphidius</taxon>
    </lineage>
</organism>
<dbReference type="OrthoDB" id="6493944at2759"/>
<dbReference type="Pfam" id="PF00939">
    <property type="entry name" value="Na_sulph_symp"/>
    <property type="match status" value="1"/>
</dbReference>
<keyword evidence="5 6" id="KW-0472">Membrane</keyword>
<evidence type="ECO:0000256" key="5">
    <source>
        <dbReference type="ARBA" id="ARBA00023136"/>
    </source>
</evidence>
<gene>
    <name evidence="7" type="ORF">HCN44_004352</name>
</gene>
<comment type="similarity">
    <text evidence="2">Belongs to the SLC13A/DASS transporter (TC 2.A.47) family. NADC subfamily.</text>
</comment>
<comment type="subcellular location">
    <subcellularLocation>
        <location evidence="1">Membrane</location>
        <topology evidence="1">Multi-pass membrane protein</topology>
    </subcellularLocation>
</comment>
<feature type="transmembrane region" description="Helical" evidence="6">
    <location>
        <begin position="531"/>
        <end position="550"/>
    </location>
</feature>
<feature type="transmembrane region" description="Helical" evidence="6">
    <location>
        <begin position="216"/>
        <end position="241"/>
    </location>
</feature>
<feature type="transmembrane region" description="Helical" evidence="6">
    <location>
        <begin position="494"/>
        <end position="511"/>
    </location>
</feature>
<evidence type="ECO:0000256" key="1">
    <source>
        <dbReference type="ARBA" id="ARBA00004141"/>
    </source>
</evidence>